<evidence type="ECO:0000256" key="1">
    <source>
        <dbReference type="ARBA" id="ARBA00004651"/>
    </source>
</evidence>
<dbReference type="InterPro" id="IPR003856">
    <property type="entry name" value="LPS_length_determ_N"/>
</dbReference>
<dbReference type="Proteomes" id="UP000667802">
    <property type="component" value="Unassembled WGS sequence"/>
</dbReference>
<evidence type="ECO:0000256" key="6">
    <source>
        <dbReference type="ARBA" id="ARBA00022840"/>
    </source>
</evidence>
<dbReference type="InterPro" id="IPR027417">
    <property type="entry name" value="P-loop_NTPase"/>
</dbReference>
<accession>A0AAP5I5T5</accession>
<evidence type="ECO:0000256" key="3">
    <source>
        <dbReference type="ARBA" id="ARBA00022475"/>
    </source>
</evidence>
<dbReference type="GO" id="GO:0005524">
    <property type="term" value="F:ATP binding"/>
    <property type="evidence" value="ECO:0007669"/>
    <property type="project" value="UniProtKB-KW"/>
</dbReference>
<feature type="transmembrane region" description="Helical" evidence="11">
    <location>
        <begin position="57"/>
        <end position="76"/>
    </location>
</feature>
<dbReference type="GO" id="GO:0005886">
    <property type="term" value="C:plasma membrane"/>
    <property type="evidence" value="ECO:0007669"/>
    <property type="project" value="UniProtKB-SubCell"/>
</dbReference>
<keyword evidence="7 11" id="KW-1133">Transmembrane helix</keyword>
<keyword evidence="8 11" id="KW-0472">Membrane</keyword>
<sequence>MDNSYLKTSSYNENGNSQTGNRIYLTPSLQSQFVPRLEEKEDDWNLRQLLSITKRRSLVILGVTIAVMTAVVAVTLKQEPLYESKFRILAEPVNSNDSKIPKLTSTLENNLNKSSLDYETQIQVLRSPALMENIVNKLRNSYPEISYNSLLNSLTINRLGETKIIEVRYRSNDPGKIKVVLDSLAQYYLKYSLENRQTDLRQGIQFVEKQLPSIQKRVDQLQQQLQVFRQTYNFIDPDGQAKEIAVLINTLAEQRLGVNQQLAKARSAFTSLQGRQGAQVAVNSTPVYQQLITQFRQLETQTAWESTRFQEDSFLIQDLREKQQKLLPLLRNEAQRVWNIKLAEVAGEIQALQYQSQVLAEYENRLSRKIKELPILARQYTELQRNLQIANESLNHFLSTRQTLQIEAAQTQIPWQLVQAPEQPLLPVSPDIPRNLILGLVGSIVLGISSALLVDKLDNTYHTVDTFKEKLKLPLLGTIPFDKQLSNSQSLSIAEKTQSTALTELLSQHSSELKQLAQHVSPLVEGYGYYGSSKFLEAFRVLHTNIQLLSSDQPIRSIVISSALPAEGKSTVALNLAQTASAMGQRVLLVDADLRRPKVHNLLELNNLWGLSSLISGNTPVDAVIQQMSNMSGLSVITSGPIPPDPTKLLSSQKMRQLMADFHKTYDLVIYDTPPLVGLADPSILASNTDGIMLVARINKTDRSALGQAIDSLRMTRSNVLGMVINWHKSDSFGHYNYYY</sequence>
<protein>
    <submittedName>
        <fullName evidence="13">Polysaccharide biosynthesis tyrosine autokinase</fullName>
    </submittedName>
</protein>
<evidence type="ECO:0000256" key="7">
    <source>
        <dbReference type="ARBA" id="ARBA00022989"/>
    </source>
</evidence>
<dbReference type="Pfam" id="PF10609">
    <property type="entry name" value="ParA"/>
    <property type="match status" value="1"/>
</dbReference>
<gene>
    <name evidence="13" type="ORF">G7B40_007025</name>
</gene>
<keyword evidence="4 11" id="KW-0812">Transmembrane</keyword>
<comment type="caution">
    <text evidence="13">The sequence shown here is derived from an EMBL/GenBank/DDBJ whole genome shotgun (WGS) entry which is preliminary data.</text>
</comment>
<dbReference type="InterPro" id="IPR050445">
    <property type="entry name" value="Bact_polysacc_biosynth/exp"/>
</dbReference>
<dbReference type="GO" id="GO:0004713">
    <property type="term" value="F:protein tyrosine kinase activity"/>
    <property type="evidence" value="ECO:0007669"/>
    <property type="project" value="TreeGrafter"/>
</dbReference>
<feature type="domain" description="Polysaccharide chain length determinant N-terminal" evidence="12">
    <location>
        <begin position="45"/>
        <end position="138"/>
    </location>
</feature>
<evidence type="ECO:0000313" key="14">
    <source>
        <dbReference type="Proteomes" id="UP000667802"/>
    </source>
</evidence>
<evidence type="ECO:0000256" key="9">
    <source>
        <dbReference type="SAM" id="Coils"/>
    </source>
</evidence>
<evidence type="ECO:0000256" key="8">
    <source>
        <dbReference type="ARBA" id="ARBA00023136"/>
    </source>
</evidence>
<keyword evidence="3" id="KW-1003">Cell membrane</keyword>
<evidence type="ECO:0000313" key="13">
    <source>
        <dbReference type="EMBL" id="MDR9894324.1"/>
    </source>
</evidence>
<comment type="similarity">
    <text evidence="2">Belongs to the CpsC/CapA family.</text>
</comment>
<evidence type="ECO:0000256" key="10">
    <source>
        <dbReference type="SAM" id="MobiDB-lite"/>
    </source>
</evidence>
<evidence type="ECO:0000256" key="2">
    <source>
        <dbReference type="ARBA" id="ARBA00006683"/>
    </source>
</evidence>
<feature type="coiled-coil region" evidence="9">
    <location>
        <begin position="204"/>
        <end position="231"/>
    </location>
</feature>
<keyword evidence="6" id="KW-0067">ATP-binding</keyword>
<dbReference type="Pfam" id="PF02706">
    <property type="entry name" value="Wzz"/>
    <property type="match status" value="1"/>
</dbReference>
<evidence type="ECO:0000256" key="11">
    <source>
        <dbReference type="SAM" id="Phobius"/>
    </source>
</evidence>
<evidence type="ECO:0000256" key="5">
    <source>
        <dbReference type="ARBA" id="ARBA00022741"/>
    </source>
</evidence>
<dbReference type="EMBL" id="JAALHA020000002">
    <property type="protein sequence ID" value="MDR9894324.1"/>
    <property type="molecule type" value="Genomic_DNA"/>
</dbReference>
<dbReference type="PANTHER" id="PTHR32309:SF13">
    <property type="entry name" value="FERRIC ENTEROBACTIN TRANSPORT PROTEIN FEPE"/>
    <property type="match status" value="1"/>
</dbReference>
<dbReference type="InterPro" id="IPR033756">
    <property type="entry name" value="YlxH/NBP35"/>
</dbReference>
<dbReference type="CDD" id="cd05387">
    <property type="entry name" value="BY-kinase"/>
    <property type="match status" value="1"/>
</dbReference>
<dbReference type="NCBIfam" id="TIGR01007">
    <property type="entry name" value="eps_fam"/>
    <property type="match status" value="1"/>
</dbReference>
<evidence type="ECO:0000259" key="12">
    <source>
        <dbReference type="Pfam" id="PF02706"/>
    </source>
</evidence>
<feature type="region of interest" description="Disordered" evidence="10">
    <location>
        <begin position="1"/>
        <end position="21"/>
    </location>
</feature>
<reference evidence="14" key="1">
    <citation type="journal article" date="2021" name="Science">
        <title>Hunting the eagle killer: A cyanobacterial neurotoxin causes vacuolar myelinopathy.</title>
        <authorList>
            <person name="Breinlinger S."/>
            <person name="Phillips T.J."/>
            <person name="Haram B.N."/>
            <person name="Mares J."/>
            <person name="Martinez Yerena J.A."/>
            <person name="Hrouzek P."/>
            <person name="Sobotka R."/>
            <person name="Henderson W.M."/>
            <person name="Schmieder P."/>
            <person name="Williams S.M."/>
            <person name="Lauderdale J.D."/>
            <person name="Wilde H.D."/>
            <person name="Gerrin W."/>
            <person name="Kust A."/>
            <person name="Washington J.W."/>
            <person name="Wagner C."/>
            <person name="Geier B."/>
            <person name="Liebeke M."/>
            <person name="Enke H."/>
            <person name="Niedermeyer T.H.J."/>
            <person name="Wilde S.B."/>
        </authorList>
    </citation>
    <scope>NUCLEOTIDE SEQUENCE [LARGE SCALE GENOMIC DNA]</scope>
    <source>
        <strain evidence="14">Thurmond2011</strain>
    </source>
</reference>
<organism evidence="13 14">
    <name type="scientific">Aetokthonos hydrillicola Thurmond2011</name>
    <dbReference type="NCBI Taxonomy" id="2712845"/>
    <lineage>
        <taxon>Bacteria</taxon>
        <taxon>Bacillati</taxon>
        <taxon>Cyanobacteriota</taxon>
        <taxon>Cyanophyceae</taxon>
        <taxon>Nostocales</taxon>
        <taxon>Hapalosiphonaceae</taxon>
        <taxon>Aetokthonos</taxon>
    </lineage>
</organism>
<keyword evidence="14" id="KW-1185">Reference proteome</keyword>
<keyword evidence="9" id="KW-0175">Coiled coil</keyword>
<dbReference type="AlphaFoldDB" id="A0AAP5I5T5"/>
<dbReference type="PANTHER" id="PTHR32309">
    <property type="entry name" value="TYROSINE-PROTEIN KINASE"/>
    <property type="match status" value="1"/>
</dbReference>
<evidence type="ECO:0000256" key="4">
    <source>
        <dbReference type="ARBA" id="ARBA00022692"/>
    </source>
</evidence>
<comment type="subcellular location">
    <subcellularLocation>
        <location evidence="1">Cell membrane</location>
        <topology evidence="1">Multi-pass membrane protein</topology>
    </subcellularLocation>
</comment>
<dbReference type="Gene3D" id="3.40.50.300">
    <property type="entry name" value="P-loop containing nucleotide triphosphate hydrolases"/>
    <property type="match status" value="1"/>
</dbReference>
<dbReference type="InterPro" id="IPR005702">
    <property type="entry name" value="Wzc-like_C"/>
</dbReference>
<dbReference type="RefSeq" id="WP_208349790.1">
    <property type="nucleotide sequence ID" value="NZ_JAALHA020000002.1"/>
</dbReference>
<name>A0AAP5I5T5_9CYAN</name>
<dbReference type="SUPFAM" id="SSF52540">
    <property type="entry name" value="P-loop containing nucleoside triphosphate hydrolases"/>
    <property type="match status" value="1"/>
</dbReference>
<proteinExistence type="inferred from homology"/>
<keyword evidence="5" id="KW-0547">Nucleotide-binding</keyword>